<gene>
    <name evidence="4" type="ORF">VN21_05855</name>
</gene>
<dbReference type="Pfam" id="PF09587">
    <property type="entry name" value="PGA_cap"/>
    <property type="match status" value="1"/>
</dbReference>
<dbReference type="SUPFAM" id="SSF56300">
    <property type="entry name" value="Metallo-dependent phosphatases"/>
    <property type="match status" value="1"/>
</dbReference>
<dbReference type="PANTHER" id="PTHR33393:SF13">
    <property type="entry name" value="PGA BIOSYNTHESIS PROTEIN CAPA"/>
    <property type="match status" value="1"/>
</dbReference>
<evidence type="ECO:0000256" key="1">
    <source>
        <dbReference type="ARBA" id="ARBA00005662"/>
    </source>
</evidence>
<feature type="transmembrane region" description="Helical" evidence="2">
    <location>
        <begin position="12"/>
        <end position="33"/>
    </location>
</feature>
<reference evidence="4 5" key="1">
    <citation type="submission" date="2015-04" db="EMBL/GenBank/DDBJ databases">
        <title>Microcin producing Clostridium sp. JC272T.</title>
        <authorList>
            <person name="Jyothsna T."/>
            <person name="Sasikala C."/>
            <person name="Ramana C."/>
        </authorList>
    </citation>
    <scope>NUCLEOTIDE SEQUENCE [LARGE SCALE GENOMIC DNA]</scope>
    <source>
        <strain evidence="4 5">JC272</strain>
    </source>
</reference>
<sequence>MKKKINKKKLSLLISGIIIVVVVICMLIFKIVVGSNKIKDINEQSKKVDEVIEVKKESITINFVGDITMGNYKGASYYGSFDNEFENQGQDYGYFLKNVKKIFEEDDLTVANLEGPLTSASKAKVKKFAFKGDPSYVNTLKQGGIDAVTLANNHSEDYFDEGMKQTKFILKENNIDYFGLGEKSIVDVKGVKVGLLGYNGWPENYNEEFLNNMKKDIQSVKKESNVVFVYFHWGTERQYYPDQVQKDLAHFAINNGADGVLGSHPHVMQGIEEYKGKYIAYSLSNFCFGGNKNPQDKDTFIYKQTFKFEDNKLISINKPEIIPCSISSEGNVNNYQPTPLNGTESDRVKNKLKNISEGLNK</sequence>
<proteinExistence type="inferred from homology"/>
<organism evidence="4 5">
    <name type="scientific">Paraclostridium benzoelyticum</name>
    <dbReference type="NCBI Taxonomy" id="1629550"/>
    <lineage>
        <taxon>Bacteria</taxon>
        <taxon>Bacillati</taxon>
        <taxon>Bacillota</taxon>
        <taxon>Clostridia</taxon>
        <taxon>Peptostreptococcales</taxon>
        <taxon>Peptostreptococcaceae</taxon>
        <taxon>Paraclostridium</taxon>
    </lineage>
</organism>
<feature type="domain" description="Capsule synthesis protein CapA" evidence="3">
    <location>
        <begin position="60"/>
        <end position="290"/>
    </location>
</feature>
<evidence type="ECO:0000259" key="3">
    <source>
        <dbReference type="SMART" id="SM00854"/>
    </source>
</evidence>
<evidence type="ECO:0000313" key="4">
    <source>
        <dbReference type="EMBL" id="KKY01931.1"/>
    </source>
</evidence>
<dbReference type="InterPro" id="IPR019079">
    <property type="entry name" value="Capsule_synth_CapA"/>
</dbReference>
<dbReference type="PATRIC" id="fig|1629550.3.peg.622"/>
<protein>
    <recommendedName>
        <fullName evidence="3">Capsule synthesis protein CapA domain-containing protein</fullName>
    </recommendedName>
</protein>
<keyword evidence="5" id="KW-1185">Reference proteome</keyword>
<dbReference type="AlphaFoldDB" id="A0A0M3DIG8"/>
<dbReference type="PANTHER" id="PTHR33393">
    <property type="entry name" value="POLYGLUTAMINE SYNTHESIS ACCESSORY PROTEIN RV0574C-RELATED"/>
    <property type="match status" value="1"/>
</dbReference>
<evidence type="ECO:0000313" key="5">
    <source>
        <dbReference type="Proteomes" id="UP000034407"/>
    </source>
</evidence>
<evidence type="ECO:0000256" key="2">
    <source>
        <dbReference type="SAM" id="Phobius"/>
    </source>
</evidence>
<accession>A0A0M3DIG8</accession>
<dbReference type="SMART" id="SM00854">
    <property type="entry name" value="PGA_cap"/>
    <property type="match status" value="1"/>
</dbReference>
<dbReference type="InterPro" id="IPR029052">
    <property type="entry name" value="Metallo-depent_PP-like"/>
</dbReference>
<dbReference type="EMBL" id="LBBT01000137">
    <property type="protein sequence ID" value="KKY01931.1"/>
    <property type="molecule type" value="Genomic_DNA"/>
</dbReference>
<dbReference type="CDD" id="cd07381">
    <property type="entry name" value="MPP_CapA"/>
    <property type="match status" value="1"/>
</dbReference>
<dbReference type="Gene3D" id="3.60.21.10">
    <property type="match status" value="1"/>
</dbReference>
<dbReference type="RefSeq" id="WP_046822459.1">
    <property type="nucleotide sequence ID" value="NZ_LBBT01000137.1"/>
</dbReference>
<name>A0A0M3DIG8_9FIRM</name>
<keyword evidence="2" id="KW-1133">Transmembrane helix</keyword>
<dbReference type="InterPro" id="IPR052169">
    <property type="entry name" value="CW_Biosynth-Accessory"/>
</dbReference>
<dbReference type="Proteomes" id="UP000034407">
    <property type="component" value="Unassembled WGS sequence"/>
</dbReference>
<keyword evidence="2" id="KW-0812">Transmembrane</keyword>
<keyword evidence="2" id="KW-0472">Membrane</keyword>
<comment type="caution">
    <text evidence="4">The sequence shown here is derived from an EMBL/GenBank/DDBJ whole genome shotgun (WGS) entry which is preliminary data.</text>
</comment>
<comment type="similarity">
    <text evidence="1">Belongs to the CapA family.</text>
</comment>